<feature type="transmembrane region" description="Helical" evidence="1">
    <location>
        <begin position="366"/>
        <end position="385"/>
    </location>
</feature>
<keyword evidence="3" id="KW-1185">Reference proteome</keyword>
<gene>
    <name evidence="2" type="ORF">Fuma_01088</name>
</gene>
<proteinExistence type="predicted"/>
<dbReference type="OrthoDB" id="9772884at2"/>
<evidence type="ECO:0000256" key="1">
    <source>
        <dbReference type="SAM" id="Phobius"/>
    </source>
</evidence>
<dbReference type="InterPro" id="IPR018580">
    <property type="entry name" value="Uncharacterised_YfhO"/>
</dbReference>
<reference evidence="2 3" key="1">
    <citation type="journal article" date="2016" name="Front. Microbiol.">
        <title>Fuerstia marisgermanicae gen. nov., sp. nov., an Unusual Member of the Phylum Planctomycetes from the German Wadden Sea.</title>
        <authorList>
            <person name="Kohn T."/>
            <person name="Heuer A."/>
            <person name="Jogler M."/>
            <person name="Vollmers J."/>
            <person name="Boedeker C."/>
            <person name="Bunk B."/>
            <person name="Rast P."/>
            <person name="Borchert D."/>
            <person name="Glockner I."/>
            <person name="Freese H.M."/>
            <person name="Klenk H.P."/>
            <person name="Overmann J."/>
            <person name="Kaster A.K."/>
            <person name="Rohde M."/>
            <person name="Wiegand S."/>
            <person name="Jogler C."/>
        </authorList>
    </citation>
    <scope>NUCLEOTIDE SEQUENCE [LARGE SCALE GENOMIC DNA]</scope>
    <source>
        <strain evidence="2 3">NH11</strain>
    </source>
</reference>
<keyword evidence="1" id="KW-0472">Membrane</keyword>
<dbReference type="Pfam" id="PF09586">
    <property type="entry name" value="YfhO"/>
    <property type="match status" value="1"/>
</dbReference>
<dbReference type="Proteomes" id="UP000187735">
    <property type="component" value="Chromosome"/>
</dbReference>
<dbReference type="RefSeq" id="WP_077023249.1">
    <property type="nucleotide sequence ID" value="NZ_CP017641.1"/>
</dbReference>
<dbReference type="PANTHER" id="PTHR38454:SF1">
    <property type="entry name" value="INTEGRAL MEMBRANE PROTEIN"/>
    <property type="match status" value="1"/>
</dbReference>
<keyword evidence="1" id="KW-0812">Transmembrane</keyword>
<feature type="transmembrane region" description="Helical" evidence="1">
    <location>
        <begin position="675"/>
        <end position="694"/>
    </location>
</feature>
<name>A0A1P8WBQ8_9PLAN</name>
<dbReference type="EMBL" id="CP017641">
    <property type="protein sequence ID" value="APZ91500.1"/>
    <property type="molecule type" value="Genomic_DNA"/>
</dbReference>
<feature type="transmembrane region" description="Helical" evidence="1">
    <location>
        <begin position="107"/>
        <end position="127"/>
    </location>
</feature>
<organism evidence="2 3">
    <name type="scientific">Fuerstiella marisgermanici</name>
    <dbReference type="NCBI Taxonomy" id="1891926"/>
    <lineage>
        <taxon>Bacteria</taxon>
        <taxon>Pseudomonadati</taxon>
        <taxon>Planctomycetota</taxon>
        <taxon>Planctomycetia</taxon>
        <taxon>Planctomycetales</taxon>
        <taxon>Planctomycetaceae</taxon>
        <taxon>Fuerstiella</taxon>
    </lineage>
</organism>
<evidence type="ECO:0000313" key="3">
    <source>
        <dbReference type="Proteomes" id="UP000187735"/>
    </source>
</evidence>
<dbReference type="PANTHER" id="PTHR38454">
    <property type="entry name" value="INTEGRAL MEMBRANE PROTEIN-RELATED"/>
    <property type="match status" value="1"/>
</dbReference>
<feature type="transmembrane region" description="Helical" evidence="1">
    <location>
        <begin position="20"/>
        <end position="38"/>
    </location>
</feature>
<sequence length="700" mass="77449">MTSSREESVDKRLTVTWLQWLLAAVIGSALSLGTWWGLATGGGLVGGDTYTYFMPQKVVLAEAFANGEIPLWHNLTGLGYPLHAESQAGVFYPSNQILYRVFDINTAYNVSILMHYALAFVFAWRFVRCQKVTQWPALLAAAIYVYGWFPARVSLEWSIIGGLWLPLCLWQTDRLIERASWRRFSVLALCLGCHLLAGHFALAFICQLTLVGYAALKLFFCRSQPDQSTGTEQPPEQPSGRAAVPSPVKPVAMVIAAIFSGLAVASVQLLPTYELKQNSQREGVEKEFNPAYGHMPPLYVSQLVASWWYWHTPEIIVSRQMRDTPGTIDAETNAVEAHLYLGLFPLLLLCLLLNKQFRQGMDRPALKIWGCLSLAALLYATGWLMPVTRHLPGFAFFMGPGRYTIVAAMGGSILVALSLDQLLSRSSAAMRVVTVIAIGLITLPDLAWSSNVVTNAVVVERPPMTLVDQSWLEETLQDETASMPRLLAPGPNLCNLLGTSCVPQYLGIGPAVYYTDALQPPTGPSNEDDEFPSAEQLVQLESLGITHIVTLDQLRRPADAIELVNAAPDAILNTVWGRGRDSCFLYRVVSIPQRHAVEPAAALTSFELLTAEPGRVIFEVNLADAAEVSWRELMYPGWRVTVDGREAEPTEGLMRTVRLDSGRHTVEWRYWPSSFMYGAAFSGLTLLLLIFAAVRPSRRN</sequence>
<feature type="transmembrane region" description="Helical" evidence="1">
    <location>
        <begin position="251"/>
        <end position="270"/>
    </location>
</feature>
<keyword evidence="1" id="KW-1133">Transmembrane helix</keyword>
<dbReference type="STRING" id="1891926.Fuma_01088"/>
<feature type="transmembrane region" description="Helical" evidence="1">
    <location>
        <begin position="184"/>
        <end position="210"/>
    </location>
</feature>
<feature type="transmembrane region" description="Helical" evidence="1">
    <location>
        <begin position="391"/>
        <end position="417"/>
    </location>
</feature>
<protein>
    <submittedName>
        <fullName evidence="2">Putative membrane protein</fullName>
    </submittedName>
</protein>
<accession>A0A1P8WBQ8</accession>
<evidence type="ECO:0000313" key="2">
    <source>
        <dbReference type="EMBL" id="APZ91500.1"/>
    </source>
</evidence>
<dbReference type="AlphaFoldDB" id="A0A1P8WBQ8"/>
<feature type="transmembrane region" description="Helical" evidence="1">
    <location>
        <begin position="429"/>
        <end position="448"/>
    </location>
</feature>
<dbReference type="KEGG" id="fmr:Fuma_01088"/>